<keyword evidence="10" id="KW-1185">Reference proteome</keyword>
<dbReference type="HAMAP" id="MF_00382">
    <property type="entry name" value="Ribosomal_bL20"/>
    <property type="match status" value="1"/>
</dbReference>
<dbReference type="Gene3D" id="6.10.160.10">
    <property type="match status" value="1"/>
</dbReference>
<dbReference type="InterPro" id="IPR049946">
    <property type="entry name" value="RIBOSOMAL_L20_CS"/>
</dbReference>
<dbReference type="RefSeq" id="WP_211422456.1">
    <property type="nucleotide sequence ID" value="NZ_CP072642.1"/>
</dbReference>
<keyword evidence="3 7" id="KW-0694">RNA-binding</keyword>
<evidence type="ECO:0000256" key="6">
    <source>
        <dbReference type="ARBA" id="ARBA00035172"/>
    </source>
</evidence>
<keyword evidence="5 7" id="KW-0687">Ribonucleoprotein</keyword>
<evidence type="ECO:0000313" key="9">
    <source>
        <dbReference type="EMBL" id="QUV94143.1"/>
    </source>
</evidence>
<sequence>MPRVKRGNKRLQRRKKILKLAKGYKMTKSKLYRSAKESVERALKFAYIGRRIKKRDYRSLWIVRINAAARRSGLSYSQFMHGLKKAGITLDRKILANLAVTDETGFASLVSRVRQVLA</sequence>
<evidence type="ECO:0000313" key="10">
    <source>
        <dbReference type="Proteomes" id="UP000677668"/>
    </source>
</evidence>
<reference evidence="9 10" key="1">
    <citation type="submission" date="2021-03" db="EMBL/GenBank/DDBJ databases">
        <title>Genomic and phenotypic characterization of Chloracidobacterium isolates provides evidence for multiple species.</title>
        <authorList>
            <person name="Saini M.K."/>
            <person name="Costas A.M.G."/>
            <person name="Tank M."/>
            <person name="Bryant D.A."/>
        </authorList>
    </citation>
    <scope>NUCLEOTIDE SEQUENCE [LARGE SCALE GENOMIC DNA]</scope>
    <source>
        <strain evidence="9 10">N</strain>
    </source>
</reference>
<evidence type="ECO:0000256" key="5">
    <source>
        <dbReference type="ARBA" id="ARBA00023274"/>
    </source>
</evidence>
<keyword evidence="4 7" id="KW-0689">Ribosomal protein</keyword>
<comment type="function">
    <text evidence="7 8">Binds directly to 23S ribosomal RNA and is necessary for the in vitro assembly process of the 50S ribosomal subunit. It is not involved in the protein synthesizing functions of that subunit.</text>
</comment>
<dbReference type="InterPro" id="IPR035566">
    <property type="entry name" value="Ribosomal_protein_bL20_C"/>
</dbReference>
<dbReference type="InterPro" id="IPR005813">
    <property type="entry name" value="Ribosomal_bL20"/>
</dbReference>
<name>A0ABX8B0Z7_9BACT</name>
<evidence type="ECO:0000256" key="8">
    <source>
        <dbReference type="RuleBase" id="RU000560"/>
    </source>
</evidence>
<dbReference type="PRINTS" id="PR00062">
    <property type="entry name" value="RIBOSOMALL20"/>
</dbReference>
<gene>
    <name evidence="7 9" type="primary">rplT</name>
    <name evidence="9" type="ORF">J8C05_01410</name>
</gene>
<dbReference type="PANTHER" id="PTHR10986">
    <property type="entry name" value="39S RIBOSOMAL PROTEIN L20"/>
    <property type="match status" value="1"/>
</dbReference>
<dbReference type="SUPFAM" id="SSF74731">
    <property type="entry name" value="Ribosomal protein L20"/>
    <property type="match status" value="1"/>
</dbReference>
<accession>A0ABX8B0Z7</accession>
<dbReference type="PROSITE" id="PS00937">
    <property type="entry name" value="RIBOSOMAL_L20"/>
    <property type="match status" value="1"/>
</dbReference>
<comment type="similarity">
    <text evidence="1 7 8">Belongs to the bacterial ribosomal protein bL20 family.</text>
</comment>
<dbReference type="NCBIfam" id="TIGR01032">
    <property type="entry name" value="rplT_bact"/>
    <property type="match status" value="1"/>
</dbReference>
<evidence type="ECO:0000256" key="4">
    <source>
        <dbReference type="ARBA" id="ARBA00022980"/>
    </source>
</evidence>
<proteinExistence type="inferred from homology"/>
<evidence type="ECO:0000256" key="7">
    <source>
        <dbReference type="HAMAP-Rule" id="MF_00382"/>
    </source>
</evidence>
<organism evidence="9 10">
    <name type="scientific">Chloracidobacterium sp. N</name>
    <dbReference type="NCBI Taxonomy" id="2821540"/>
    <lineage>
        <taxon>Bacteria</taxon>
        <taxon>Pseudomonadati</taxon>
        <taxon>Acidobacteriota</taxon>
        <taxon>Terriglobia</taxon>
        <taxon>Terriglobales</taxon>
        <taxon>Acidobacteriaceae</taxon>
        <taxon>Chloracidobacterium</taxon>
        <taxon>Chloracidobacterium aggregatum</taxon>
    </lineage>
</organism>
<dbReference type="Proteomes" id="UP000677668">
    <property type="component" value="Chromosome 1"/>
</dbReference>
<dbReference type="CDD" id="cd07026">
    <property type="entry name" value="Ribosomal_L20"/>
    <property type="match status" value="1"/>
</dbReference>
<dbReference type="Gene3D" id="1.10.1900.20">
    <property type="entry name" value="Ribosomal protein L20"/>
    <property type="match status" value="1"/>
</dbReference>
<evidence type="ECO:0000256" key="3">
    <source>
        <dbReference type="ARBA" id="ARBA00022884"/>
    </source>
</evidence>
<evidence type="ECO:0000256" key="1">
    <source>
        <dbReference type="ARBA" id="ARBA00007698"/>
    </source>
</evidence>
<dbReference type="GO" id="GO:0005840">
    <property type="term" value="C:ribosome"/>
    <property type="evidence" value="ECO:0007669"/>
    <property type="project" value="UniProtKB-KW"/>
</dbReference>
<dbReference type="EMBL" id="CP072642">
    <property type="protein sequence ID" value="QUV94143.1"/>
    <property type="molecule type" value="Genomic_DNA"/>
</dbReference>
<protein>
    <recommendedName>
        <fullName evidence="6 7">Large ribosomal subunit protein bL20</fullName>
    </recommendedName>
</protein>
<evidence type="ECO:0000256" key="2">
    <source>
        <dbReference type="ARBA" id="ARBA00022730"/>
    </source>
</evidence>
<dbReference type="Pfam" id="PF00453">
    <property type="entry name" value="Ribosomal_L20"/>
    <property type="match status" value="1"/>
</dbReference>
<keyword evidence="2 7" id="KW-0699">rRNA-binding</keyword>